<dbReference type="InterPro" id="IPR012337">
    <property type="entry name" value="RNaseH-like_sf"/>
</dbReference>
<dbReference type="OMA" id="ELLCYHE"/>
<dbReference type="EMBL" id="JAHRHJ020000001">
    <property type="protein sequence ID" value="KAH9330559.1"/>
    <property type="molecule type" value="Genomic_DNA"/>
</dbReference>
<dbReference type="SUPFAM" id="SSF53098">
    <property type="entry name" value="Ribonuclease H-like"/>
    <property type="match status" value="1"/>
</dbReference>
<accession>A0AA38LNU9</accession>
<proteinExistence type="predicted"/>
<reference evidence="2 3" key="1">
    <citation type="journal article" date="2021" name="Nat. Plants">
        <title>The Taxus genome provides insights into paclitaxel biosynthesis.</title>
        <authorList>
            <person name="Xiong X."/>
            <person name="Gou J."/>
            <person name="Liao Q."/>
            <person name="Li Y."/>
            <person name="Zhou Q."/>
            <person name="Bi G."/>
            <person name="Li C."/>
            <person name="Du R."/>
            <person name="Wang X."/>
            <person name="Sun T."/>
            <person name="Guo L."/>
            <person name="Liang H."/>
            <person name="Lu P."/>
            <person name="Wu Y."/>
            <person name="Zhang Z."/>
            <person name="Ro D.K."/>
            <person name="Shang Y."/>
            <person name="Huang S."/>
            <person name="Yan J."/>
        </authorList>
    </citation>
    <scope>NUCLEOTIDE SEQUENCE [LARGE SCALE GENOMIC DNA]</scope>
    <source>
        <strain evidence="2">Ta-2019</strain>
    </source>
</reference>
<name>A0AA38LNU9_TAXCH</name>
<protein>
    <recommendedName>
        <fullName evidence="1">Integrase catalytic domain-containing protein</fullName>
    </recommendedName>
</protein>
<feature type="domain" description="Integrase catalytic" evidence="1">
    <location>
        <begin position="1"/>
        <end position="69"/>
    </location>
</feature>
<dbReference type="GO" id="GO:0003676">
    <property type="term" value="F:nucleic acid binding"/>
    <property type="evidence" value="ECO:0007669"/>
    <property type="project" value="InterPro"/>
</dbReference>
<dbReference type="InterPro" id="IPR001584">
    <property type="entry name" value="Integrase_cat-core"/>
</dbReference>
<dbReference type="GO" id="GO:0015074">
    <property type="term" value="P:DNA integration"/>
    <property type="evidence" value="ECO:0007669"/>
    <property type="project" value="InterPro"/>
</dbReference>
<evidence type="ECO:0000313" key="3">
    <source>
        <dbReference type="Proteomes" id="UP000824469"/>
    </source>
</evidence>
<keyword evidence="3" id="KW-1185">Reference proteome</keyword>
<dbReference type="Proteomes" id="UP000824469">
    <property type="component" value="Unassembled WGS sequence"/>
</dbReference>
<dbReference type="PANTHER" id="PTHR42648:SF28">
    <property type="entry name" value="TRANSPOSON-ENCODED PROTEIN WITH RIBONUCLEASE H-LIKE AND RETROVIRUS ZINC FINGER-LIKE DOMAINS"/>
    <property type="match status" value="1"/>
</dbReference>
<organism evidence="2 3">
    <name type="scientific">Taxus chinensis</name>
    <name type="common">Chinese yew</name>
    <name type="synonym">Taxus wallichiana var. chinensis</name>
    <dbReference type="NCBI Taxonomy" id="29808"/>
    <lineage>
        <taxon>Eukaryota</taxon>
        <taxon>Viridiplantae</taxon>
        <taxon>Streptophyta</taxon>
        <taxon>Embryophyta</taxon>
        <taxon>Tracheophyta</taxon>
        <taxon>Spermatophyta</taxon>
        <taxon>Pinopsida</taxon>
        <taxon>Pinidae</taxon>
        <taxon>Conifers II</taxon>
        <taxon>Cupressales</taxon>
        <taxon>Taxaceae</taxon>
        <taxon>Taxus</taxon>
    </lineage>
</organism>
<dbReference type="Gene3D" id="3.30.420.10">
    <property type="entry name" value="Ribonuclease H-like superfamily/Ribonuclease H"/>
    <property type="match status" value="1"/>
</dbReference>
<dbReference type="PANTHER" id="PTHR42648">
    <property type="entry name" value="TRANSPOSASE, PUTATIVE-RELATED"/>
    <property type="match status" value="1"/>
</dbReference>
<evidence type="ECO:0000259" key="1">
    <source>
        <dbReference type="PROSITE" id="PS50994"/>
    </source>
</evidence>
<gene>
    <name evidence="2" type="ORF">KI387_002667</name>
</gene>
<comment type="caution">
    <text evidence="2">The sequence shown here is derived from an EMBL/GenBank/DDBJ whole genome shotgun (WGS) entry which is preliminary data.</text>
</comment>
<sequence>MVPGTPQHNGVSEMMNRTIMERARSIKLHAGLPLSFWAEAVSTAMYLINRGPSSALDGGIPEEAWYGKKVDYSFLRVFGCEENKEESKKEYAMVEDLLDGKVTHESVQEPTQQESQTPTMRRSFRVRKEPENFSPSLYYLLLTDSGESESFDEAMQVDASKKWEQAMDEEHKSLMENQT</sequence>
<dbReference type="AlphaFoldDB" id="A0AA38LNU9"/>
<dbReference type="InterPro" id="IPR036397">
    <property type="entry name" value="RNaseH_sf"/>
</dbReference>
<dbReference type="PROSITE" id="PS50994">
    <property type="entry name" value="INTEGRASE"/>
    <property type="match status" value="1"/>
</dbReference>
<evidence type="ECO:0000313" key="2">
    <source>
        <dbReference type="EMBL" id="KAH9330559.1"/>
    </source>
</evidence>
<dbReference type="InterPro" id="IPR039537">
    <property type="entry name" value="Retrotran_Ty1/copia-like"/>
</dbReference>